<organism evidence="12 13">
    <name type="scientific">Clunio marinus</name>
    <dbReference type="NCBI Taxonomy" id="568069"/>
    <lineage>
        <taxon>Eukaryota</taxon>
        <taxon>Metazoa</taxon>
        <taxon>Ecdysozoa</taxon>
        <taxon>Arthropoda</taxon>
        <taxon>Hexapoda</taxon>
        <taxon>Insecta</taxon>
        <taxon>Pterygota</taxon>
        <taxon>Neoptera</taxon>
        <taxon>Endopterygota</taxon>
        <taxon>Diptera</taxon>
        <taxon>Nematocera</taxon>
        <taxon>Chironomoidea</taxon>
        <taxon>Chironomidae</taxon>
        <taxon>Clunio</taxon>
    </lineage>
</organism>
<keyword evidence="5" id="KW-0378">Hydrolase</keyword>
<evidence type="ECO:0000313" key="12">
    <source>
        <dbReference type="EMBL" id="CRK92696.1"/>
    </source>
</evidence>
<dbReference type="InterPro" id="IPR008594">
    <property type="entry name" value="DcpS/DCS2"/>
</dbReference>
<dbReference type="OrthoDB" id="10264956at2759"/>
<name>A0A1J1HX96_9DIPT</name>
<comment type="subcellular location">
    <subcellularLocation>
        <location evidence="1">Nucleus</location>
    </subcellularLocation>
</comment>
<dbReference type="EMBL" id="CVRI01000035">
    <property type="protein sequence ID" value="CRK92696.1"/>
    <property type="molecule type" value="Genomic_DNA"/>
</dbReference>
<dbReference type="GO" id="GO:0000932">
    <property type="term" value="C:P-body"/>
    <property type="evidence" value="ECO:0007669"/>
    <property type="project" value="TreeGrafter"/>
</dbReference>
<evidence type="ECO:0000256" key="9">
    <source>
        <dbReference type="ARBA" id="ARBA00048222"/>
    </source>
</evidence>
<gene>
    <name evidence="12" type="primary">putative m7GpppX diphosphatase</name>
    <name evidence="12" type="ORF">CLUMA_CG006344</name>
</gene>
<evidence type="ECO:0000256" key="3">
    <source>
        <dbReference type="ARBA" id="ARBA00012520"/>
    </source>
</evidence>
<dbReference type="PIRSF" id="PIRSF028973">
    <property type="entry name" value="Scavenger_mRNA_decap_enz"/>
    <property type="match status" value="1"/>
</dbReference>
<accession>A0A1J1HX96</accession>
<dbReference type="EC" id="3.6.1.59" evidence="3"/>
<evidence type="ECO:0000256" key="1">
    <source>
        <dbReference type="ARBA" id="ARBA00004123"/>
    </source>
</evidence>
<feature type="binding site" evidence="11">
    <location>
        <begin position="159"/>
        <end position="170"/>
    </location>
    <ligand>
        <name>substrate</name>
    </ligand>
</feature>
<dbReference type="STRING" id="568069.A0A1J1HX96"/>
<feature type="binding site" evidence="11">
    <location>
        <position position="97"/>
    </location>
    <ligand>
        <name>substrate</name>
    </ligand>
</feature>
<feature type="binding site" evidence="11">
    <location>
        <position position="67"/>
    </location>
    <ligand>
        <name>substrate</name>
    </ligand>
</feature>
<dbReference type="SUPFAM" id="SSF54197">
    <property type="entry name" value="HIT-like"/>
    <property type="match status" value="1"/>
</dbReference>
<dbReference type="AlphaFoldDB" id="A0A1J1HX96"/>
<dbReference type="Gene3D" id="3.30.428.10">
    <property type="entry name" value="HIT-like"/>
    <property type="match status" value="1"/>
</dbReference>
<dbReference type="InterPro" id="IPR036265">
    <property type="entry name" value="HIT-like_sf"/>
</dbReference>
<proteinExistence type="inferred from homology"/>
<evidence type="ECO:0000256" key="7">
    <source>
        <dbReference type="ARBA" id="ARBA00029885"/>
    </source>
</evidence>
<evidence type="ECO:0000256" key="10">
    <source>
        <dbReference type="PIRSR" id="PIRSR028973-1"/>
    </source>
</evidence>
<comment type="catalytic activity">
    <reaction evidence="9">
        <text>a 5'-end (N(7)-methyl 5'-triphosphoguanosine)-ribonucleoside in mRNA + H2O = N(7)-methyl-GMP + a 5'-end diphospho-ribonucleoside in mRNA + 2 H(+)</text>
        <dbReference type="Rhea" id="RHEA:65388"/>
        <dbReference type="Rhea" id="RHEA-COMP:17165"/>
        <dbReference type="Rhea" id="RHEA-COMP:17167"/>
        <dbReference type="ChEBI" id="CHEBI:15377"/>
        <dbReference type="ChEBI" id="CHEBI:15378"/>
        <dbReference type="ChEBI" id="CHEBI:58285"/>
        <dbReference type="ChEBI" id="CHEBI:156461"/>
        <dbReference type="ChEBI" id="CHEBI:167616"/>
        <dbReference type="EC" id="3.6.1.59"/>
    </reaction>
</comment>
<dbReference type="GO" id="GO:0140932">
    <property type="term" value="F:5'-(N(7)-methyl 5'-triphosphoguanosine)-[mRNA] diphosphatase activity"/>
    <property type="evidence" value="ECO:0007669"/>
    <property type="project" value="UniProtKB-EC"/>
</dbReference>
<comment type="similarity">
    <text evidence="2">Belongs to the HIT family.</text>
</comment>
<dbReference type="FunFam" id="3.30.428.10:FF:000006">
    <property type="entry name" value="m7GpppX diphosphatase"/>
    <property type="match status" value="1"/>
</dbReference>
<evidence type="ECO:0000256" key="5">
    <source>
        <dbReference type="ARBA" id="ARBA00022801"/>
    </source>
</evidence>
<dbReference type="PANTHER" id="PTHR12978">
    <property type="entry name" value="HISTIDINE TRIAD HIT PROTEIN MEMBER"/>
    <property type="match status" value="1"/>
</dbReference>
<evidence type="ECO:0000256" key="6">
    <source>
        <dbReference type="ARBA" id="ARBA00023242"/>
    </source>
</evidence>
<dbReference type="Pfam" id="PF11969">
    <property type="entry name" value="DcpS_C"/>
    <property type="match status" value="1"/>
</dbReference>
<dbReference type="Proteomes" id="UP000183832">
    <property type="component" value="Unassembled WGS sequence"/>
</dbReference>
<dbReference type="PANTHER" id="PTHR12978:SF0">
    <property type="entry name" value="M7GPPPX DIPHOSPHATASE"/>
    <property type="match status" value="1"/>
</dbReference>
<dbReference type="GO" id="GO:0000340">
    <property type="term" value="F:RNA 7-methylguanosine cap binding"/>
    <property type="evidence" value="ECO:0007669"/>
    <property type="project" value="TreeGrafter"/>
</dbReference>
<reference evidence="12 13" key="1">
    <citation type="submission" date="2015-04" db="EMBL/GenBank/DDBJ databases">
        <authorList>
            <person name="Syromyatnikov M.Y."/>
            <person name="Popov V.N."/>
        </authorList>
    </citation>
    <scope>NUCLEOTIDE SEQUENCE [LARGE SCALE GENOMIC DNA]</scope>
</reference>
<evidence type="ECO:0000256" key="2">
    <source>
        <dbReference type="ARBA" id="ARBA00010208"/>
    </source>
</evidence>
<evidence type="ECO:0000256" key="11">
    <source>
        <dbReference type="PIRSR" id="PIRSR028973-2"/>
    </source>
</evidence>
<keyword evidence="13" id="KW-1185">Reference proteome</keyword>
<evidence type="ECO:0000256" key="4">
    <source>
        <dbReference type="ARBA" id="ARBA00015636"/>
    </source>
</evidence>
<sequence>MISTQTLLAQQIQDSVVTLKISRIYPATEKHIIKYTEQMLFLIEETPVDYITITLPYLKYEQFTLDWVYNIIEHKQETERILYEDLDPKNGFILLPDYKWNGQIETLYLLAIVMRKDIKSIRDLDSNHLPLLENIRSKSLEIIEKKYDINSNQIRAYFHYQPSFYHLHVHFTILKYKAPGINCEKSHLLNNVIDNIKMIPDYYQRAILTFSVREMDKLRHAFKASRKAANKTETPSTAIDDVKEVKIEDENDIKPEDKKL</sequence>
<evidence type="ECO:0000256" key="8">
    <source>
        <dbReference type="ARBA" id="ARBA00030609"/>
    </source>
</evidence>
<protein>
    <recommendedName>
        <fullName evidence="4">m7GpppX diphosphatase</fullName>
        <ecNumber evidence="3">3.6.1.59</ecNumber>
    </recommendedName>
    <alternativeName>
        <fullName evidence="8">Decapping scavenger enzyme</fullName>
    </alternativeName>
    <alternativeName>
        <fullName evidence="7">Scavenger mRNA-decapping enzyme DcpS</fullName>
    </alternativeName>
</protein>
<dbReference type="GO" id="GO:0000290">
    <property type="term" value="P:deadenylation-dependent decapping of nuclear-transcribed mRNA"/>
    <property type="evidence" value="ECO:0007669"/>
    <property type="project" value="InterPro"/>
</dbReference>
<feature type="active site" description="Nucleophile" evidence="10">
    <location>
        <position position="168"/>
    </location>
</feature>
<feature type="binding site" evidence="11">
    <location>
        <position position="99"/>
    </location>
    <ligand>
        <name>substrate</name>
    </ligand>
</feature>
<keyword evidence="6" id="KW-0539">Nucleus</keyword>
<dbReference type="GO" id="GO:0005634">
    <property type="term" value="C:nucleus"/>
    <property type="evidence" value="ECO:0007669"/>
    <property type="project" value="UniProtKB-SubCell"/>
</dbReference>
<feature type="binding site" evidence="11">
    <location>
        <position position="77"/>
    </location>
    <ligand>
        <name>substrate</name>
    </ligand>
</feature>
<evidence type="ECO:0000313" key="13">
    <source>
        <dbReference type="Proteomes" id="UP000183832"/>
    </source>
</evidence>